<dbReference type="WBParaSite" id="Hba_12487">
    <property type="protein sequence ID" value="Hba_12487"/>
    <property type="gene ID" value="Hba_12487"/>
</dbReference>
<evidence type="ECO:0000313" key="1">
    <source>
        <dbReference type="Proteomes" id="UP000095283"/>
    </source>
</evidence>
<proteinExistence type="predicted"/>
<dbReference type="AlphaFoldDB" id="A0A1I7X4L7"/>
<reference evidence="2" key="1">
    <citation type="submission" date="2016-11" db="UniProtKB">
        <authorList>
            <consortium name="WormBaseParasite"/>
        </authorList>
    </citation>
    <scope>IDENTIFICATION</scope>
</reference>
<sequence>MTPDCHAAGIILNKRECRLYLI</sequence>
<protein>
    <submittedName>
        <fullName evidence="2">Uncharacterized protein</fullName>
    </submittedName>
</protein>
<organism evidence="1 2">
    <name type="scientific">Heterorhabditis bacteriophora</name>
    <name type="common">Entomopathogenic nematode worm</name>
    <dbReference type="NCBI Taxonomy" id="37862"/>
    <lineage>
        <taxon>Eukaryota</taxon>
        <taxon>Metazoa</taxon>
        <taxon>Ecdysozoa</taxon>
        <taxon>Nematoda</taxon>
        <taxon>Chromadorea</taxon>
        <taxon>Rhabditida</taxon>
        <taxon>Rhabditina</taxon>
        <taxon>Rhabditomorpha</taxon>
        <taxon>Strongyloidea</taxon>
        <taxon>Heterorhabditidae</taxon>
        <taxon>Heterorhabditis</taxon>
    </lineage>
</organism>
<evidence type="ECO:0000313" key="2">
    <source>
        <dbReference type="WBParaSite" id="Hba_12487"/>
    </source>
</evidence>
<name>A0A1I7X4L7_HETBA</name>
<accession>A0A1I7X4L7</accession>
<dbReference type="Proteomes" id="UP000095283">
    <property type="component" value="Unplaced"/>
</dbReference>
<keyword evidence="1" id="KW-1185">Reference proteome</keyword>